<dbReference type="Proteomes" id="UP000655208">
    <property type="component" value="Unassembled WGS sequence"/>
</dbReference>
<keyword evidence="2" id="KW-1185">Reference proteome</keyword>
<dbReference type="PANTHER" id="PTHR43481:SF4">
    <property type="entry name" value="GLYCEROL-1-PHOSPHATE PHOSPHOHYDROLASE 1-RELATED"/>
    <property type="match status" value="1"/>
</dbReference>
<comment type="caution">
    <text evidence="1">The sequence shown here is derived from an EMBL/GenBank/DDBJ whole genome shotgun (WGS) entry which is preliminary data.</text>
</comment>
<evidence type="ECO:0000313" key="2">
    <source>
        <dbReference type="Proteomes" id="UP000655208"/>
    </source>
</evidence>
<dbReference type="InterPro" id="IPR036412">
    <property type="entry name" value="HAD-like_sf"/>
</dbReference>
<dbReference type="Gene3D" id="1.10.150.240">
    <property type="entry name" value="Putative phosphatase, domain 2"/>
    <property type="match status" value="1"/>
</dbReference>
<dbReference type="InterPro" id="IPR023214">
    <property type="entry name" value="HAD_sf"/>
</dbReference>
<gene>
    <name evidence="1" type="ORF">GCM10011594_04900</name>
</gene>
<accession>A0A917SL95</accession>
<dbReference type="GO" id="GO:0050308">
    <property type="term" value="F:sugar-phosphatase activity"/>
    <property type="evidence" value="ECO:0007669"/>
    <property type="project" value="TreeGrafter"/>
</dbReference>
<dbReference type="InterPro" id="IPR023198">
    <property type="entry name" value="PGP-like_dom2"/>
</dbReference>
<dbReference type="InterPro" id="IPR051806">
    <property type="entry name" value="HAD-like_SPP"/>
</dbReference>
<dbReference type="NCBIfam" id="TIGR01509">
    <property type="entry name" value="HAD-SF-IA-v3"/>
    <property type="match status" value="1"/>
</dbReference>
<dbReference type="PANTHER" id="PTHR43481">
    <property type="entry name" value="FRUCTOSE-1-PHOSPHATE PHOSPHATASE"/>
    <property type="match status" value="1"/>
</dbReference>
<reference evidence="1" key="1">
    <citation type="journal article" date="2014" name="Int. J. Syst. Evol. Microbiol.">
        <title>Complete genome sequence of Corynebacterium casei LMG S-19264T (=DSM 44701T), isolated from a smear-ripened cheese.</title>
        <authorList>
            <consortium name="US DOE Joint Genome Institute (JGI-PGF)"/>
            <person name="Walter F."/>
            <person name="Albersmeier A."/>
            <person name="Kalinowski J."/>
            <person name="Ruckert C."/>
        </authorList>
    </citation>
    <scope>NUCLEOTIDE SEQUENCE</scope>
    <source>
        <strain evidence="1">CGMCC 4.7308</strain>
    </source>
</reference>
<evidence type="ECO:0000313" key="1">
    <source>
        <dbReference type="EMBL" id="GGL88281.1"/>
    </source>
</evidence>
<organism evidence="1 2">
    <name type="scientific">Nakamurella endophytica</name>
    <dbReference type="NCBI Taxonomy" id="1748367"/>
    <lineage>
        <taxon>Bacteria</taxon>
        <taxon>Bacillati</taxon>
        <taxon>Actinomycetota</taxon>
        <taxon>Actinomycetes</taxon>
        <taxon>Nakamurellales</taxon>
        <taxon>Nakamurellaceae</taxon>
        <taxon>Nakamurella</taxon>
    </lineage>
</organism>
<dbReference type="EMBL" id="BMNA01000001">
    <property type="protein sequence ID" value="GGL88281.1"/>
    <property type="molecule type" value="Genomic_DNA"/>
</dbReference>
<dbReference type="InterPro" id="IPR006439">
    <property type="entry name" value="HAD-SF_hydro_IA"/>
</dbReference>
<protein>
    <submittedName>
        <fullName evidence="1">Haloacid dehalogenase</fullName>
    </submittedName>
</protein>
<dbReference type="AlphaFoldDB" id="A0A917SL95"/>
<dbReference type="Gene3D" id="3.40.50.1000">
    <property type="entry name" value="HAD superfamily/HAD-like"/>
    <property type="match status" value="1"/>
</dbReference>
<dbReference type="SFLD" id="SFLDS00003">
    <property type="entry name" value="Haloacid_Dehalogenase"/>
    <property type="match status" value="1"/>
</dbReference>
<dbReference type="Pfam" id="PF00702">
    <property type="entry name" value="Hydrolase"/>
    <property type="match status" value="1"/>
</dbReference>
<dbReference type="SFLD" id="SFLDG01129">
    <property type="entry name" value="C1.5:_HAD__Beta-PGM__Phosphata"/>
    <property type="match status" value="1"/>
</dbReference>
<sequence>MAPRGSVTADRPSGVRTVCEGGAMPQRAVRAILFDLDGTMVDSTASVERNWRRLSERVGIGWDVIGPWIHGIPVRQVLARLAPDMSPEEIEEHHQFMVEAESTDTGDVVPLPGALRALDQLPTSRWAIVTSGGRRLATARMRAAGLPQPRHLVTADDVDTGKPAPDPYLAGARAVGQPPQSCLAFEDAPAGIASAQAAGVPVVGIRTTHRDLDQPSVGSLAEVEFSADRMGVVVTW</sequence>
<proteinExistence type="predicted"/>
<reference evidence="1" key="2">
    <citation type="submission" date="2020-09" db="EMBL/GenBank/DDBJ databases">
        <authorList>
            <person name="Sun Q."/>
            <person name="Zhou Y."/>
        </authorList>
    </citation>
    <scope>NUCLEOTIDE SEQUENCE</scope>
    <source>
        <strain evidence="1">CGMCC 4.7308</strain>
    </source>
</reference>
<name>A0A917SL95_9ACTN</name>
<dbReference type="SUPFAM" id="SSF56784">
    <property type="entry name" value="HAD-like"/>
    <property type="match status" value="1"/>
</dbReference>